<keyword evidence="3" id="KW-0547">Nucleotide-binding</keyword>
<keyword evidence="4 6" id="KW-0067">ATP-binding</keyword>
<evidence type="ECO:0000256" key="3">
    <source>
        <dbReference type="ARBA" id="ARBA00022741"/>
    </source>
</evidence>
<evidence type="ECO:0000256" key="4">
    <source>
        <dbReference type="ARBA" id="ARBA00022840"/>
    </source>
</evidence>
<dbReference type="CDD" id="cd03235">
    <property type="entry name" value="ABC_Metallic_Cations"/>
    <property type="match status" value="1"/>
</dbReference>
<dbReference type="GO" id="GO:0005524">
    <property type="term" value="F:ATP binding"/>
    <property type="evidence" value="ECO:0007669"/>
    <property type="project" value="UniProtKB-KW"/>
</dbReference>
<evidence type="ECO:0000256" key="2">
    <source>
        <dbReference type="ARBA" id="ARBA00022448"/>
    </source>
</evidence>
<reference evidence="6 7" key="1">
    <citation type="submission" date="2023-07" db="EMBL/GenBank/DDBJ databases">
        <title>Sequencing the genomes of 1000 actinobacteria strains.</title>
        <authorList>
            <person name="Klenk H.-P."/>
        </authorList>
    </citation>
    <scope>NUCLEOTIDE SEQUENCE [LARGE SCALE GENOMIC DNA]</scope>
    <source>
        <strain evidence="6 7">DSM 17163</strain>
    </source>
</reference>
<dbReference type="EMBL" id="JAUSQX010000001">
    <property type="protein sequence ID" value="MDP9805978.1"/>
    <property type="molecule type" value="Genomic_DNA"/>
</dbReference>
<comment type="similarity">
    <text evidence="1">Belongs to the ABC transporter superfamily.</text>
</comment>
<gene>
    <name evidence="6" type="ORF">J2S70_000560</name>
</gene>
<keyword evidence="7" id="KW-1185">Reference proteome</keyword>
<accession>A0ABT9NG13</accession>
<feature type="domain" description="ABC transporter" evidence="5">
    <location>
        <begin position="9"/>
        <end position="241"/>
    </location>
</feature>
<protein>
    <submittedName>
        <fullName evidence="6">Manganese/zinc/iron transport system ATP-binding protein</fullName>
    </submittedName>
</protein>
<dbReference type="SUPFAM" id="SSF52540">
    <property type="entry name" value="P-loop containing nucleoside triphosphate hydrolases"/>
    <property type="match status" value="1"/>
</dbReference>
<dbReference type="InterPro" id="IPR050153">
    <property type="entry name" value="Metal_Ion_Import_ABC"/>
</dbReference>
<dbReference type="PANTHER" id="PTHR42734:SF5">
    <property type="entry name" value="IRON TRANSPORT SYSTEM ATP-BINDING PROTEIN HI_0361-RELATED"/>
    <property type="match status" value="1"/>
</dbReference>
<proteinExistence type="inferred from homology"/>
<dbReference type="Proteomes" id="UP001243212">
    <property type="component" value="Unassembled WGS sequence"/>
</dbReference>
<dbReference type="InterPro" id="IPR017871">
    <property type="entry name" value="ABC_transporter-like_CS"/>
</dbReference>
<evidence type="ECO:0000259" key="5">
    <source>
        <dbReference type="PROSITE" id="PS50893"/>
    </source>
</evidence>
<organism evidence="6 7">
    <name type="scientific">Trueperella bonasi</name>
    <dbReference type="NCBI Taxonomy" id="312286"/>
    <lineage>
        <taxon>Bacteria</taxon>
        <taxon>Bacillati</taxon>
        <taxon>Actinomycetota</taxon>
        <taxon>Actinomycetes</taxon>
        <taxon>Actinomycetales</taxon>
        <taxon>Actinomycetaceae</taxon>
        <taxon>Trueperella</taxon>
    </lineage>
</organism>
<comment type="caution">
    <text evidence="6">The sequence shown here is derived from an EMBL/GenBank/DDBJ whole genome shotgun (WGS) entry which is preliminary data.</text>
</comment>
<evidence type="ECO:0000256" key="1">
    <source>
        <dbReference type="ARBA" id="ARBA00005417"/>
    </source>
</evidence>
<dbReference type="InterPro" id="IPR003439">
    <property type="entry name" value="ABC_transporter-like_ATP-bd"/>
</dbReference>
<dbReference type="RefSeq" id="WP_307682227.1">
    <property type="nucleotide sequence ID" value="NZ_JAUSQX010000001.1"/>
</dbReference>
<name>A0ABT9NG13_9ACTO</name>
<dbReference type="PANTHER" id="PTHR42734">
    <property type="entry name" value="METAL TRANSPORT SYSTEM ATP-BINDING PROTEIN TM_0124-RELATED"/>
    <property type="match status" value="1"/>
</dbReference>
<sequence>MTDVATPALATRDLTAGYRNTIAVKSVTMEVGQGHIHAIVGPNGSGKSSLIKAVLGLLSGTKGTALFFGGSYAEHRKSVGYMPQAAAVDWDFPITVKEVTLMGTYPRLGWFRRPRPRDLERAREALAQVGLSELAGRHISQLSGGQKQRVFLSRLLAQDAKLLIMDEPFAGVDAASESVIINILKEEAARGCTVVIVHHDLAQVAEFCTHATLLREGEVISTGPVGEALTSEAIAEAFQIGGLGF</sequence>
<dbReference type="InterPro" id="IPR027417">
    <property type="entry name" value="P-loop_NTPase"/>
</dbReference>
<evidence type="ECO:0000313" key="7">
    <source>
        <dbReference type="Proteomes" id="UP001243212"/>
    </source>
</evidence>
<keyword evidence="2" id="KW-0813">Transport</keyword>
<dbReference type="SMART" id="SM00382">
    <property type="entry name" value="AAA"/>
    <property type="match status" value="1"/>
</dbReference>
<dbReference type="Gene3D" id="3.40.50.300">
    <property type="entry name" value="P-loop containing nucleotide triphosphate hydrolases"/>
    <property type="match status" value="1"/>
</dbReference>
<dbReference type="PROSITE" id="PS50893">
    <property type="entry name" value="ABC_TRANSPORTER_2"/>
    <property type="match status" value="1"/>
</dbReference>
<dbReference type="InterPro" id="IPR003593">
    <property type="entry name" value="AAA+_ATPase"/>
</dbReference>
<evidence type="ECO:0000313" key="6">
    <source>
        <dbReference type="EMBL" id="MDP9805978.1"/>
    </source>
</evidence>
<dbReference type="PROSITE" id="PS00211">
    <property type="entry name" value="ABC_TRANSPORTER_1"/>
    <property type="match status" value="1"/>
</dbReference>
<dbReference type="Pfam" id="PF00005">
    <property type="entry name" value="ABC_tran"/>
    <property type="match status" value="1"/>
</dbReference>